<sequence length="280" mass="31396">MLLLFFLATIVVASQGSDLGLSHQIHLLTPKSGSGGDYVPGLSCLSWRLGVETRNIIGWTTVPKECEGYVGHYMIGHQYREDSKVATNQAIVYVKSLKLTGDGKDVWVFDIDETSLSNLPYYAAHGFGSCGLMVPPGVSHKRHLEFYPLAYCWRSPRNLTLMMQWGNKVKAPALPESLKLYKKLLSLGIKVIFLTGRPEDLRNLTATNLKHAGYHTWEKLILKASSYTGKTALEYKSTERKKLEKNGYRIFGNIGDQWSDLLGTPTGNRTFKLPDPMYYA</sequence>
<protein>
    <recommendedName>
        <fullName evidence="8">Acid phosphatase</fullName>
    </recommendedName>
</protein>
<dbReference type="InterPro" id="IPR036412">
    <property type="entry name" value="HAD-like_sf"/>
</dbReference>
<dbReference type="SUPFAM" id="SSF56784">
    <property type="entry name" value="HAD-like"/>
    <property type="match status" value="1"/>
</dbReference>
<dbReference type="InterPro" id="IPR023214">
    <property type="entry name" value="HAD_sf"/>
</dbReference>
<dbReference type="GO" id="GO:0045735">
    <property type="term" value="F:nutrient reservoir activity"/>
    <property type="evidence" value="ECO:0007669"/>
    <property type="project" value="UniProtKB-UniRule"/>
</dbReference>
<evidence type="ECO:0000256" key="3">
    <source>
        <dbReference type="ARBA" id="ARBA00022761"/>
    </source>
</evidence>
<reference evidence="7" key="1">
    <citation type="submission" date="2018-02" db="EMBL/GenBank/DDBJ databases">
        <authorList>
            <person name="Cohen D.B."/>
            <person name="Kent A.D."/>
        </authorList>
    </citation>
    <scope>NUCLEOTIDE SEQUENCE</scope>
</reference>
<gene>
    <name evidence="7" type="ORF">FSB_LOCUS60034</name>
</gene>
<dbReference type="EMBL" id="OIVN01006391">
    <property type="protein sequence ID" value="SPD32152.1"/>
    <property type="molecule type" value="Genomic_DNA"/>
</dbReference>
<dbReference type="PIRSF" id="PIRSF002674">
    <property type="entry name" value="VSP"/>
    <property type="match status" value="1"/>
</dbReference>
<keyword evidence="3 5" id="KW-0758">Storage protein</keyword>
<keyword evidence="4" id="KW-0325">Glycoprotein</keyword>
<feature type="signal peptide" evidence="6">
    <location>
        <begin position="1"/>
        <end position="16"/>
    </location>
</feature>
<evidence type="ECO:0000256" key="2">
    <source>
        <dbReference type="ARBA" id="ARBA00022729"/>
    </source>
</evidence>
<name>A0A2N9J4R5_FAGSY</name>
<evidence type="ECO:0000256" key="1">
    <source>
        <dbReference type="ARBA" id="ARBA00002410"/>
    </source>
</evidence>
<dbReference type="AlphaFoldDB" id="A0A2N9J4R5"/>
<dbReference type="Gene3D" id="3.40.50.1000">
    <property type="entry name" value="HAD superfamily/HAD-like"/>
    <property type="match status" value="1"/>
</dbReference>
<evidence type="ECO:0000256" key="4">
    <source>
        <dbReference type="ARBA" id="ARBA00023180"/>
    </source>
</evidence>
<dbReference type="Pfam" id="PF03767">
    <property type="entry name" value="Acid_phosphat_B"/>
    <property type="match status" value="1"/>
</dbReference>
<dbReference type="InterPro" id="IPR005519">
    <property type="entry name" value="Acid_phosphat_B-like"/>
</dbReference>
<dbReference type="PANTHER" id="PTHR31284">
    <property type="entry name" value="ACID PHOSPHATASE-LIKE PROTEIN"/>
    <property type="match status" value="1"/>
</dbReference>
<accession>A0A2N9J4R5</accession>
<comment type="function">
    <text evidence="1 5">May function as somatic storage protein during early seedling development.</text>
</comment>
<dbReference type="InterPro" id="IPR014403">
    <property type="entry name" value="APS1/VSP"/>
</dbReference>
<proteinExistence type="inferred from homology"/>
<dbReference type="CDD" id="cd07535">
    <property type="entry name" value="HAD_VSP"/>
    <property type="match status" value="1"/>
</dbReference>
<comment type="similarity">
    <text evidence="5">Belongs to the APS1/VSP family.</text>
</comment>
<keyword evidence="2 6" id="KW-0732">Signal</keyword>
<feature type="chain" id="PRO_5014951707" description="Acid phosphatase" evidence="6">
    <location>
        <begin position="17"/>
        <end position="280"/>
    </location>
</feature>
<evidence type="ECO:0008006" key="8">
    <source>
        <dbReference type="Google" id="ProtNLM"/>
    </source>
</evidence>
<evidence type="ECO:0000256" key="6">
    <source>
        <dbReference type="SAM" id="SignalP"/>
    </source>
</evidence>
<evidence type="ECO:0000313" key="7">
    <source>
        <dbReference type="EMBL" id="SPD32152.1"/>
    </source>
</evidence>
<dbReference type="PANTHER" id="PTHR31284:SF19">
    <property type="entry name" value="VEGETATIVE STORAGE PROTEIN 1-RELATED"/>
    <property type="match status" value="1"/>
</dbReference>
<organism evidence="7">
    <name type="scientific">Fagus sylvatica</name>
    <name type="common">Beechnut</name>
    <dbReference type="NCBI Taxonomy" id="28930"/>
    <lineage>
        <taxon>Eukaryota</taxon>
        <taxon>Viridiplantae</taxon>
        <taxon>Streptophyta</taxon>
        <taxon>Embryophyta</taxon>
        <taxon>Tracheophyta</taxon>
        <taxon>Spermatophyta</taxon>
        <taxon>Magnoliopsida</taxon>
        <taxon>eudicotyledons</taxon>
        <taxon>Gunneridae</taxon>
        <taxon>Pentapetalae</taxon>
        <taxon>rosids</taxon>
        <taxon>fabids</taxon>
        <taxon>Fagales</taxon>
        <taxon>Fagaceae</taxon>
        <taxon>Fagus</taxon>
    </lineage>
</organism>
<evidence type="ECO:0000256" key="5">
    <source>
        <dbReference type="PIRNR" id="PIRNR002674"/>
    </source>
</evidence>